<proteinExistence type="predicted"/>
<name>A0ABW4SG43_9BACL</name>
<protein>
    <submittedName>
        <fullName evidence="2">Tryptophan-rich sensory protein</fullName>
    </submittedName>
</protein>
<reference evidence="3" key="1">
    <citation type="journal article" date="2019" name="Int. J. Syst. Evol. Microbiol.">
        <title>The Global Catalogue of Microorganisms (GCM) 10K type strain sequencing project: providing services to taxonomists for standard genome sequencing and annotation.</title>
        <authorList>
            <consortium name="The Broad Institute Genomics Platform"/>
            <consortium name="The Broad Institute Genome Sequencing Center for Infectious Disease"/>
            <person name="Wu L."/>
            <person name="Ma J."/>
        </authorList>
    </citation>
    <scope>NUCLEOTIDE SEQUENCE [LARGE SCALE GENOMIC DNA]</scope>
    <source>
        <strain evidence="3">CGMCC 4.7177</strain>
    </source>
</reference>
<evidence type="ECO:0000256" key="1">
    <source>
        <dbReference type="SAM" id="Phobius"/>
    </source>
</evidence>
<organism evidence="2 3">
    <name type="scientific">Sporosarcina siberiensis</name>
    <dbReference type="NCBI Taxonomy" id="1365606"/>
    <lineage>
        <taxon>Bacteria</taxon>
        <taxon>Bacillati</taxon>
        <taxon>Bacillota</taxon>
        <taxon>Bacilli</taxon>
        <taxon>Bacillales</taxon>
        <taxon>Caryophanaceae</taxon>
        <taxon>Sporosarcina</taxon>
    </lineage>
</organism>
<evidence type="ECO:0000313" key="2">
    <source>
        <dbReference type="EMBL" id="MFD1927820.1"/>
    </source>
</evidence>
<evidence type="ECO:0000313" key="3">
    <source>
        <dbReference type="Proteomes" id="UP001597218"/>
    </source>
</evidence>
<dbReference type="PANTHER" id="PTHR33802:SF1">
    <property type="entry name" value="XK-RELATED PROTEIN"/>
    <property type="match status" value="1"/>
</dbReference>
<gene>
    <name evidence="2" type="ORF">ACFSFY_07060</name>
</gene>
<comment type="caution">
    <text evidence="2">The sequence shown here is derived from an EMBL/GenBank/DDBJ whole genome shotgun (WGS) entry which is preliminary data.</text>
</comment>
<accession>A0ABW4SG43</accession>
<feature type="transmembrane region" description="Helical" evidence="1">
    <location>
        <begin position="104"/>
        <end position="124"/>
    </location>
</feature>
<dbReference type="Proteomes" id="UP001597218">
    <property type="component" value="Unassembled WGS sequence"/>
</dbReference>
<keyword evidence="1" id="KW-0472">Membrane</keyword>
<feature type="transmembrane region" description="Helical" evidence="1">
    <location>
        <begin position="216"/>
        <end position="236"/>
    </location>
</feature>
<dbReference type="PANTHER" id="PTHR33802">
    <property type="entry name" value="SI:CH211-161H7.5-RELATED"/>
    <property type="match status" value="1"/>
</dbReference>
<dbReference type="EMBL" id="JBHUGI010000015">
    <property type="protein sequence ID" value="MFD1927820.1"/>
    <property type="molecule type" value="Genomic_DNA"/>
</dbReference>
<keyword evidence="1" id="KW-0812">Transmembrane</keyword>
<feature type="transmembrane region" description="Helical" evidence="1">
    <location>
        <begin position="45"/>
        <end position="67"/>
    </location>
</feature>
<feature type="transmembrane region" description="Helical" evidence="1">
    <location>
        <begin position="194"/>
        <end position="210"/>
    </location>
</feature>
<sequence length="253" mass="29350">MLRIFIMTLSFIALVIVNGAANIVPFNGSTYVEISNRIPILFTPASYVLLIWFVIYSLIAVWLFGFWKERNNLVHPLSIRRSIFFILGSVFNIIQIMLWHYEFFTLSFITLAALLVTLSLLYLTYPRDSNRLFGRIPIAVYLAWIIFTFITNILYVLTLHEWSDWGLSAPLWTVIYLTIATAIALHFIYHYHDIAFTLVFIWVFTGIAVKNGFEELFVSSAALFLVMVLFVTIFILPRKNKSKTYKIHHSSSI</sequence>
<feature type="transmembrane region" description="Helical" evidence="1">
    <location>
        <begin position="79"/>
        <end position="98"/>
    </location>
</feature>
<dbReference type="RefSeq" id="WP_381536614.1">
    <property type="nucleotide sequence ID" value="NZ_JBHUGI010000015.1"/>
</dbReference>
<keyword evidence="3" id="KW-1185">Reference proteome</keyword>
<keyword evidence="1" id="KW-1133">Transmembrane helix</keyword>
<dbReference type="InterPro" id="IPR038330">
    <property type="entry name" value="TspO/MBR-related_sf"/>
</dbReference>
<dbReference type="Gene3D" id="1.20.1260.100">
    <property type="entry name" value="TspO/MBR protein"/>
    <property type="match status" value="1"/>
</dbReference>
<feature type="transmembrane region" description="Helical" evidence="1">
    <location>
        <begin position="169"/>
        <end position="189"/>
    </location>
</feature>
<feature type="transmembrane region" description="Helical" evidence="1">
    <location>
        <begin position="136"/>
        <end position="157"/>
    </location>
</feature>